<comment type="subcellular location">
    <subcellularLocation>
        <location evidence="1">Nucleus</location>
        <location evidence="1">Nucleolus</location>
    </subcellularLocation>
</comment>
<dbReference type="AlphaFoldDB" id="A0A7D9CZ54"/>
<dbReference type="Pfam" id="PF08698">
    <property type="entry name" value="Fcf2"/>
    <property type="match status" value="1"/>
</dbReference>
<keyword evidence="5" id="KW-1185">Reference proteome</keyword>
<dbReference type="PANTHER" id="PTHR21686:SF12">
    <property type="entry name" value="DEOXYNUCLEOTIDYLTRANSFERASE TERMINAL-INTERACTING PROTEIN 2"/>
    <property type="match status" value="1"/>
</dbReference>
<dbReference type="InterPro" id="IPR039883">
    <property type="entry name" value="Fcf2/DNTTIP2"/>
</dbReference>
<dbReference type="GO" id="GO:0005730">
    <property type="term" value="C:nucleolus"/>
    <property type="evidence" value="ECO:0007669"/>
    <property type="project" value="UniProtKB-SubCell"/>
</dbReference>
<protein>
    <submittedName>
        <fullName evidence="4">DEBR0S5_01332g1_1</fullName>
    </submittedName>
</protein>
<sequence>MVVTKQKNNLAQSPAYNVEKEVGIDDIFEKLSKIGSEKNKNDNDNKETLEKLKEHVSKLPGFDKVDLEDDVKKNKILKKKYQVTSINDPIESVLPKKGQSLLRDRTALKRKRTAEWFDLPKTEVTEDMKRELSIIKYRQYLDPKRFYKKDKWEIPERFQMGTIVGGPTDYHNRLTKKQRGEGFIEEILNDPDSKAWFHKTYESIQKEKVSGGKNYYKDFVAKRKGAK</sequence>
<dbReference type="GO" id="GO:0006396">
    <property type="term" value="P:RNA processing"/>
    <property type="evidence" value="ECO:0007669"/>
    <property type="project" value="TreeGrafter"/>
</dbReference>
<dbReference type="InterPro" id="IPR014810">
    <property type="entry name" value="Fcf2_C"/>
</dbReference>
<keyword evidence="2" id="KW-0539">Nucleus</keyword>
<gene>
    <name evidence="4" type="primary">fcf2</name>
    <name evidence="4" type="ORF">DEBR0S5_01332G</name>
</gene>
<organism evidence="4 5">
    <name type="scientific">Dekkera bruxellensis</name>
    <name type="common">Brettanomyces custersii</name>
    <dbReference type="NCBI Taxonomy" id="5007"/>
    <lineage>
        <taxon>Eukaryota</taxon>
        <taxon>Fungi</taxon>
        <taxon>Dikarya</taxon>
        <taxon>Ascomycota</taxon>
        <taxon>Saccharomycotina</taxon>
        <taxon>Pichiomycetes</taxon>
        <taxon>Pichiales</taxon>
        <taxon>Pichiaceae</taxon>
        <taxon>Brettanomyces</taxon>
    </lineage>
</organism>
<accession>A0A7D9CZ54</accession>
<feature type="domain" description="Fcf2 pre-rRNA processing C-terminal" evidence="3">
    <location>
        <begin position="110"/>
        <end position="199"/>
    </location>
</feature>
<dbReference type="PANTHER" id="PTHR21686">
    <property type="entry name" value="DEOXYNUCLEOTIDYLTRANSFERASE TERMINAL-INTERACTING PROTEIN 2"/>
    <property type="match status" value="1"/>
</dbReference>
<evidence type="ECO:0000256" key="1">
    <source>
        <dbReference type="ARBA" id="ARBA00004604"/>
    </source>
</evidence>
<proteinExistence type="predicted"/>
<evidence type="ECO:0000313" key="5">
    <source>
        <dbReference type="Proteomes" id="UP000478008"/>
    </source>
</evidence>
<dbReference type="EMBL" id="CABFWN010000005">
    <property type="protein sequence ID" value="VUG19378.1"/>
    <property type="molecule type" value="Genomic_DNA"/>
</dbReference>
<name>A0A7D9CZ54_DEKBR</name>
<reference evidence="4 5" key="1">
    <citation type="submission" date="2019-07" db="EMBL/GenBank/DDBJ databases">
        <authorList>
            <person name="Friedrich A."/>
            <person name="Schacherer J."/>
        </authorList>
    </citation>
    <scope>NUCLEOTIDE SEQUENCE [LARGE SCALE GENOMIC DNA]</scope>
</reference>
<evidence type="ECO:0000313" key="4">
    <source>
        <dbReference type="EMBL" id="VUG19378.1"/>
    </source>
</evidence>
<evidence type="ECO:0000259" key="3">
    <source>
        <dbReference type="Pfam" id="PF08698"/>
    </source>
</evidence>
<evidence type="ECO:0000256" key="2">
    <source>
        <dbReference type="ARBA" id="ARBA00023242"/>
    </source>
</evidence>
<dbReference type="GO" id="GO:0003723">
    <property type="term" value="F:RNA binding"/>
    <property type="evidence" value="ECO:0007669"/>
    <property type="project" value="TreeGrafter"/>
</dbReference>
<dbReference type="Proteomes" id="UP000478008">
    <property type="component" value="Unassembled WGS sequence"/>
</dbReference>